<reference evidence="2" key="1">
    <citation type="journal article" date="2014" name="Soil Biol. Biochem.">
        <title>Structure and function of bacterial communities in ageing soils: Insights from the Mendocino ecological staircase.</title>
        <authorList>
            <person name="Uroz S."/>
            <person name="Tech J.J."/>
            <person name="Sawaya N.A."/>
            <person name="Frey-Klett P."/>
            <person name="Leveau J.H.J."/>
        </authorList>
    </citation>
    <scope>NUCLEOTIDE SEQUENCE [LARGE SCALE GENOMIC DNA]</scope>
    <source>
        <strain evidence="2">Cal35</strain>
    </source>
</reference>
<proteinExistence type="predicted"/>
<dbReference type="EMBL" id="CP009962">
    <property type="protein sequence ID" value="AIY41060.1"/>
    <property type="molecule type" value="Genomic_DNA"/>
</dbReference>
<dbReference type="AlphaFoldDB" id="A0A0A1FBB5"/>
<keyword evidence="2" id="KW-1185">Reference proteome</keyword>
<evidence type="ECO:0000313" key="2">
    <source>
        <dbReference type="Proteomes" id="UP000030302"/>
    </source>
</evidence>
<dbReference type="Proteomes" id="UP000030302">
    <property type="component" value="Chromosome"/>
</dbReference>
<organism evidence="1 2">
    <name type="scientific">Collimonas arenae</name>
    <dbReference type="NCBI Taxonomy" id="279058"/>
    <lineage>
        <taxon>Bacteria</taxon>
        <taxon>Pseudomonadati</taxon>
        <taxon>Pseudomonadota</taxon>
        <taxon>Betaproteobacteria</taxon>
        <taxon>Burkholderiales</taxon>
        <taxon>Oxalobacteraceae</taxon>
        <taxon>Collimonas</taxon>
    </lineage>
</organism>
<dbReference type="HOGENOM" id="CLU_3326714_0_0_4"/>
<protein>
    <submittedName>
        <fullName evidence="1">Uncharacterized protein</fullName>
    </submittedName>
</protein>
<sequence>MGVHIYPDNTAELIFSKDVLEQSKRGLGYAKEFQKYRK</sequence>
<evidence type="ECO:0000313" key="1">
    <source>
        <dbReference type="EMBL" id="AIY41060.1"/>
    </source>
</evidence>
<gene>
    <name evidence="1" type="ORF">LT85_1902</name>
</gene>
<accession>A0A0A1FBB5</accession>
<name>A0A0A1FBB5_9BURK</name>
<dbReference type="KEGG" id="care:LT85_1902"/>